<feature type="transmembrane region" description="Helical" evidence="1">
    <location>
        <begin position="141"/>
        <end position="158"/>
    </location>
</feature>
<evidence type="ECO:0000256" key="1">
    <source>
        <dbReference type="SAM" id="Phobius"/>
    </source>
</evidence>
<keyword evidence="1" id="KW-0472">Membrane</keyword>
<dbReference type="Proteomes" id="UP000214880">
    <property type="component" value="Unassembled WGS sequence"/>
</dbReference>
<accession>A0A1G9US69</accession>
<evidence type="ECO:0000313" key="3">
    <source>
        <dbReference type="Proteomes" id="UP000214880"/>
    </source>
</evidence>
<dbReference type="OrthoDB" id="1681403at2"/>
<protein>
    <recommendedName>
        <fullName evidence="4">DUF5683 domain-containing protein</fullName>
    </recommendedName>
</protein>
<proteinExistence type="predicted"/>
<keyword evidence="1" id="KW-0812">Transmembrane</keyword>
<dbReference type="EMBL" id="FNHB01000006">
    <property type="protein sequence ID" value="SDM62761.1"/>
    <property type="molecule type" value="Genomic_DNA"/>
</dbReference>
<organism evidence="2 3">
    <name type="scientific">Dendrosporobacter quercicolus</name>
    <dbReference type="NCBI Taxonomy" id="146817"/>
    <lineage>
        <taxon>Bacteria</taxon>
        <taxon>Bacillati</taxon>
        <taxon>Bacillota</taxon>
        <taxon>Negativicutes</taxon>
        <taxon>Selenomonadales</taxon>
        <taxon>Sporomusaceae</taxon>
        <taxon>Dendrosporobacter</taxon>
    </lineage>
</organism>
<evidence type="ECO:0008006" key="4">
    <source>
        <dbReference type="Google" id="ProtNLM"/>
    </source>
</evidence>
<dbReference type="STRING" id="146817.SAMN04488502_10644"/>
<keyword evidence="3" id="KW-1185">Reference proteome</keyword>
<gene>
    <name evidence="2" type="ORF">SAMN04488502_10644</name>
</gene>
<name>A0A1G9US69_9FIRM</name>
<dbReference type="RefSeq" id="WP_092073477.1">
    <property type="nucleotide sequence ID" value="NZ_FNHB01000006.1"/>
</dbReference>
<sequence>MKLNELQDLTYRSPWVALGWSAMIPGLGQVYNQEYLLGIAMILFEFFINNHAQLNLAIHHSFNFNFAESRQVIDYHWLQFYPALWTYGMWQAYNKALEINKRLRDQGVTATGKPAHFSGFFIGLTVGMHLGSFWGFGGSPVWSGLAIGFISAIIGGKLEKRFSRQTLPDKS</sequence>
<dbReference type="AlphaFoldDB" id="A0A1G9US69"/>
<keyword evidence="1" id="KW-1133">Transmembrane helix</keyword>
<reference evidence="2 3" key="1">
    <citation type="submission" date="2016-10" db="EMBL/GenBank/DDBJ databases">
        <authorList>
            <person name="de Groot N.N."/>
        </authorList>
    </citation>
    <scope>NUCLEOTIDE SEQUENCE [LARGE SCALE GENOMIC DNA]</scope>
    <source>
        <strain evidence="2 3">DSM 1736</strain>
    </source>
</reference>
<evidence type="ECO:0000313" key="2">
    <source>
        <dbReference type="EMBL" id="SDM62761.1"/>
    </source>
</evidence>